<evidence type="ECO:0000259" key="1">
    <source>
        <dbReference type="Pfam" id="PF12697"/>
    </source>
</evidence>
<evidence type="ECO:0000313" key="2">
    <source>
        <dbReference type="EMBL" id="MYZ47105.1"/>
    </source>
</evidence>
<name>A0A964WSS5_9HYPH</name>
<gene>
    <name evidence="2" type="ORF">E4O86_05190</name>
</gene>
<dbReference type="InterPro" id="IPR029058">
    <property type="entry name" value="AB_hydrolase_fold"/>
</dbReference>
<dbReference type="Pfam" id="PF12697">
    <property type="entry name" value="Abhydrolase_6"/>
    <property type="match status" value="1"/>
</dbReference>
<dbReference type="OrthoDB" id="8263625at2"/>
<reference evidence="2" key="1">
    <citation type="submission" date="2019-03" db="EMBL/GenBank/DDBJ databases">
        <title>Afifella sp. nov., isolated from activated sludge.</title>
        <authorList>
            <person name="Li Q."/>
            <person name="Liu Y."/>
        </authorList>
    </citation>
    <scope>NUCLEOTIDE SEQUENCE</scope>
    <source>
        <strain evidence="2">L72</strain>
    </source>
</reference>
<keyword evidence="2" id="KW-0378">Hydrolase</keyword>
<dbReference type="PANTHER" id="PTHR43194">
    <property type="entry name" value="HYDROLASE ALPHA/BETA FOLD FAMILY"/>
    <property type="match status" value="1"/>
</dbReference>
<evidence type="ECO:0000313" key="3">
    <source>
        <dbReference type="Proteomes" id="UP000773614"/>
    </source>
</evidence>
<dbReference type="SUPFAM" id="SSF53474">
    <property type="entry name" value="alpha/beta-Hydrolases"/>
    <property type="match status" value="1"/>
</dbReference>
<dbReference type="RefSeq" id="WP_161139455.1">
    <property type="nucleotide sequence ID" value="NZ_SPKJ01000010.1"/>
</dbReference>
<dbReference type="InterPro" id="IPR000073">
    <property type="entry name" value="AB_hydrolase_1"/>
</dbReference>
<comment type="caution">
    <text evidence="2">The sequence shown here is derived from an EMBL/GenBank/DDBJ whole genome shotgun (WGS) entry which is preliminary data.</text>
</comment>
<accession>A0A964WSS5</accession>
<dbReference type="InterPro" id="IPR050228">
    <property type="entry name" value="Carboxylesterase_BioH"/>
</dbReference>
<feature type="domain" description="AB hydrolase-1" evidence="1">
    <location>
        <begin position="33"/>
        <end position="289"/>
    </location>
</feature>
<dbReference type="GO" id="GO:0016787">
    <property type="term" value="F:hydrolase activity"/>
    <property type="evidence" value="ECO:0007669"/>
    <property type="project" value="UniProtKB-KW"/>
</dbReference>
<dbReference type="EMBL" id="SPKJ01000010">
    <property type="protein sequence ID" value="MYZ47105.1"/>
    <property type="molecule type" value="Genomic_DNA"/>
</dbReference>
<dbReference type="Proteomes" id="UP000773614">
    <property type="component" value="Unassembled WGS sequence"/>
</dbReference>
<dbReference type="AlphaFoldDB" id="A0A964WSS5"/>
<sequence length="301" mass="33219">MPVPAPNETFTATMTDGLAVPIRRYGRPGGTRLVVSHGNGFAVDGYRVFWEPLTERFDVLVFDMRNHGRTEPTGADGHHYEQMAKDIESVASEVEAALGKAPTVGVFHSMSSRAAMKQAVERGSPWDALVLFDPPNVPPRDHPLYEAMRVFELRLLEFAANRPDRFASVGELAGLFRGNKASSRWDEQAKDDMAEAVLRPRPNGEGYELVCRRELEASIYLAALTLDLWPKASEFGGPMKMIGADHELVPNTATAKANHALATENGYEYEAVPKTGHLLQIEQPEACRAAMLSFLEKLKLA</sequence>
<protein>
    <submittedName>
        <fullName evidence="2">Alpha/beta hydrolase</fullName>
    </submittedName>
</protein>
<dbReference type="Gene3D" id="3.40.50.1820">
    <property type="entry name" value="alpha/beta hydrolase"/>
    <property type="match status" value="1"/>
</dbReference>
<keyword evidence="3" id="KW-1185">Reference proteome</keyword>
<organism evidence="2 3">
    <name type="scientific">Propylenella binzhouense</name>
    <dbReference type="NCBI Taxonomy" id="2555902"/>
    <lineage>
        <taxon>Bacteria</taxon>
        <taxon>Pseudomonadati</taxon>
        <taxon>Pseudomonadota</taxon>
        <taxon>Alphaproteobacteria</taxon>
        <taxon>Hyphomicrobiales</taxon>
        <taxon>Propylenellaceae</taxon>
        <taxon>Propylenella</taxon>
    </lineage>
</organism>
<dbReference type="PANTHER" id="PTHR43194:SF2">
    <property type="entry name" value="PEROXISOMAL MEMBRANE PROTEIN LPX1"/>
    <property type="match status" value="1"/>
</dbReference>
<proteinExistence type="predicted"/>